<dbReference type="SUPFAM" id="SSF56672">
    <property type="entry name" value="DNA/RNA polymerases"/>
    <property type="match status" value="1"/>
</dbReference>
<proteinExistence type="predicted"/>
<keyword evidence="2" id="KW-1185">Reference proteome</keyword>
<comment type="caution">
    <text evidence="1">The sequence shown here is derived from an EMBL/GenBank/DDBJ whole genome shotgun (WGS) entry which is preliminary data.</text>
</comment>
<protein>
    <recommendedName>
        <fullName evidence="3">Reverse transcriptase</fullName>
    </recommendedName>
</protein>
<sequence length="207" mass="22713">MLAWLLKSERPPPMIHMLNRLGGGVAVGQTAINSLLHDHLAKLYTRPAGGEARQVPDLLDQVELPYQTRAQSEGLEETIQIEKLKKALRDMTWGHCPGPDGLPVKYFQKYFASLLPALLKTLAAASSSGVLQTHICEALIIVLPKLGKNPAEPGSYRPLSILNTDVKLLAKVLVLGLGRVITHLVHKDQCSFVPGRGTHMNLRRRVA</sequence>
<evidence type="ECO:0000313" key="1">
    <source>
        <dbReference type="EMBL" id="KAJ1142660.1"/>
    </source>
</evidence>
<evidence type="ECO:0008006" key="3">
    <source>
        <dbReference type="Google" id="ProtNLM"/>
    </source>
</evidence>
<gene>
    <name evidence="1" type="ORF">NDU88_008973</name>
</gene>
<reference evidence="1" key="1">
    <citation type="journal article" date="2022" name="bioRxiv">
        <title>Sequencing and chromosome-scale assembly of the giantPleurodeles waltlgenome.</title>
        <authorList>
            <person name="Brown T."/>
            <person name="Elewa A."/>
            <person name="Iarovenko S."/>
            <person name="Subramanian E."/>
            <person name="Araus A.J."/>
            <person name="Petzold A."/>
            <person name="Susuki M."/>
            <person name="Suzuki K.-i.T."/>
            <person name="Hayashi T."/>
            <person name="Toyoda A."/>
            <person name="Oliveira C."/>
            <person name="Osipova E."/>
            <person name="Leigh N.D."/>
            <person name="Simon A."/>
            <person name="Yun M.H."/>
        </authorList>
    </citation>
    <scope>NUCLEOTIDE SEQUENCE</scope>
    <source>
        <strain evidence="1">20211129_DDA</strain>
        <tissue evidence="1">Liver</tissue>
    </source>
</reference>
<accession>A0AAV7QU25</accession>
<dbReference type="PANTHER" id="PTHR19446">
    <property type="entry name" value="REVERSE TRANSCRIPTASES"/>
    <property type="match status" value="1"/>
</dbReference>
<dbReference type="Proteomes" id="UP001066276">
    <property type="component" value="Chromosome 6"/>
</dbReference>
<dbReference type="InterPro" id="IPR043502">
    <property type="entry name" value="DNA/RNA_pol_sf"/>
</dbReference>
<dbReference type="EMBL" id="JANPWB010000010">
    <property type="protein sequence ID" value="KAJ1142660.1"/>
    <property type="molecule type" value="Genomic_DNA"/>
</dbReference>
<name>A0AAV7QU25_PLEWA</name>
<organism evidence="1 2">
    <name type="scientific">Pleurodeles waltl</name>
    <name type="common">Iberian ribbed newt</name>
    <dbReference type="NCBI Taxonomy" id="8319"/>
    <lineage>
        <taxon>Eukaryota</taxon>
        <taxon>Metazoa</taxon>
        <taxon>Chordata</taxon>
        <taxon>Craniata</taxon>
        <taxon>Vertebrata</taxon>
        <taxon>Euteleostomi</taxon>
        <taxon>Amphibia</taxon>
        <taxon>Batrachia</taxon>
        <taxon>Caudata</taxon>
        <taxon>Salamandroidea</taxon>
        <taxon>Salamandridae</taxon>
        <taxon>Pleurodelinae</taxon>
        <taxon>Pleurodeles</taxon>
    </lineage>
</organism>
<dbReference type="AlphaFoldDB" id="A0AAV7QU25"/>
<evidence type="ECO:0000313" key="2">
    <source>
        <dbReference type="Proteomes" id="UP001066276"/>
    </source>
</evidence>